<dbReference type="EMBL" id="JAUQSY010000024">
    <property type="protein sequence ID" value="MDO7877716.1"/>
    <property type="molecule type" value="Genomic_DNA"/>
</dbReference>
<evidence type="ECO:0000313" key="2">
    <source>
        <dbReference type="EMBL" id="MDO7877716.1"/>
    </source>
</evidence>
<name>A0ABT9BHH5_9BACT</name>
<dbReference type="PANTHER" id="PTHR12153:SF15">
    <property type="entry name" value="PROTEIN ADENYLYLTRANSFERASE SELO, MITOCHONDRIAL"/>
    <property type="match status" value="1"/>
</dbReference>
<dbReference type="Proteomes" id="UP001176429">
    <property type="component" value="Unassembled WGS sequence"/>
</dbReference>
<accession>A0ABT9BHH5</accession>
<evidence type="ECO:0000256" key="1">
    <source>
        <dbReference type="SAM" id="MobiDB-lite"/>
    </source>
</evidence>
<reference evidence="2" key="1">
    <citation type="submission" date="2023-07" db="EMBL/GenBank/DDBJ databases">
        <authorList>
            <person name="Kim M.K."/>
        </authorList>
    </citation>
    <scope>NUCLEOTIDE SEQUENCE</scope>
    <source>
        <strain evidence="2">ASUV-10-1</strain>
    </source>
</reference>
<protein>
    <submittedName>
        <fullName evidence="2">Uncharacterized protein</fullName>
    </submittedName>
</protein>
<gene>
    <name evidence="2" type="ORF">Q5H93_23470</name>
</gene>
<evidence type="ECO:0000313" key="3">
    <source>
        <dbReference type="Proteomes" id="UP001176429"/>
    </source>
</evidence>
<sequence length="97" mass="10175">MPSSPQSFDQAPFHNSFVDELPGEIAPNRQSRQVPGVLYSQVAPTPVAAPQLLAWSDDLAARLGLARPPARGPAVDALAGNLVTGSMKPFAARYGGH</sequence>
<proteinExistence type="predicted"/>
<feature type="region of interest" description="Disordered" evidence="1">
    <location>
        <begin position="1"/>
        <end position="21"/>
    </location>
</feature>
<feature type="non-terminal residue" evidence="2">
    <location>
        <position position="97"/>
    </location>
</feature>
<organism evidence="2 3">
    <name type="scientific">Hymenobacter aranciens</name>
    <dbReference type="NCBI Taxonomy" id="3063996"/>
    <lineage>
        <taxon>Bacteria</taxon>
        <taxon>Pseudomonadati</taxon>
        <taxon>Bacteroidota</taxon>
        <taxon>Cytophagia</taxon>
        <taxon>Cytophagales</taxon>
        <taxon>Hymenobacteraceae</taxon>
        <taxon>Hymenobacter</taxon>
    </lineage>
</organism>
<comment type="caution">
    <text evidence="2">The sequence shown here is derived from an EMBL/GenBank/DDBJ whole genome shotgun (WGS) entry which is preliminary data.</text>
</comment>
<keyword evidence="3" id="KW-1185">Reference proteome</keyword>
<dbReference type="PANTHER" id="PTHR12153">
    <property type="entry name" value="SELENOPROTEIN O"/>
    <property type="match status" value="1"/>
</dbReference>